<dbReference type="VEuPathDB" id="FungiDB:jhhlp_005729"/>
<reference evidence="1 2" key="1">
    <citation type="journal article" date="2017" name="G3 (Bethesda)">
        <title>First Draft Genome Sequence of the Pathogenic Fungus Lomentospora prolificans (Formerly Scedosporium prolificans).</title>
        <authorList>
            <person name="Luo R."/>
            <person name="Zimin A."/>
            <person name="Workman R."/>
            <person name="Fan Y."/>
            <person name="Pertea G."/>
            <person name="Grossman N."/>
            <person name="Wear M.P."/>
            <person name="Jia B."/>
            <person name="Miller H."/>
            <person name="Casadevall A."/>
            <person name="Timp W."/>
            <person name="Zhang S.X."/>
            <person name="Salzberg S.L."/>
        </authorList>
    </citation>
    <scope>NUCLEOTIDE SEQUENCE [LARGE SCALE GENOMIC DNA]</scope>
    <source>
        <strain evidence="1 2">JHH-5317</strain>
    </source>
</reference>
<sequence length="308" mass="35054">MPARLPPTEKFPLAVRKNIRDEWDSKKADEEKSLSEILGTEWTIEANPADIHPYASSDWGQNSIGSVLYEYFSSAIRRIKDFSDKYDEAGVGEINTLCPAHVLTLDFDTEKTSGYCRAAVVDGKLTMLFTENNLGTNIDDALGLSNLEEALNTAPEPEGSKLSYHARRGIREEYEPEIEKITSEARELLKNDKLTFKPDFESLFEKLKASKEVDRSDWDTTLGSFLKYYFEGFVSTLKWQKFGEDELLQEGFNDVVDKNEVAFRVVDKLERKTYNEVVIEDGVVYIQTVPKYYGTNTSDACQDLLDLL</sequence>
<evidence type="ECO:0000313" key="2">
    <source>
        <dbReference type="Proteomes" id="UP000233524"/>
    </source>
</evidence>
<protein>
    <submittedName>
        <fullName evidence="1">Uncharacterized protein</fullName>
    </submittedName>
</protein>
<organism evidence="1 2">
    <name type="scientific">Lomentospora prolificans</name>
    <dbReference type="NCBI Taxonomy" id="41688"/>
    <lineage>
        <taxon>Eukaryota</taxon>
        <taxon>Fungi</taxon>
        <taxon>Dikarya</taxon>
        <taxon>Ascomycota</taxon>
        <taxon>Pezizomycotina</taxon>
        <taxon>Sordariomycetes</taxon>
        <taxon>Hypocreomycetidae</taxon>
        <taxon>Microascales</taxon>
        <taxon>Microascaceae</taxon>
        <taxon>Lomentospora</taxon>
    </lineage>
</organism>
<proteinExistence type="predicted"/>
<dbReference type="AlphaFoldDB" id="A0A2N3N3X5"/>
<evidence type="ECO:0000313" key="1">
    <source>
        <dbReference type="EMBL" id="PKS07129.1"/>
    </source>
</evidence>
<accession>A0A2N3N3X5</accession>
<dbReference type="Proteomes" id="UP000233524">
    <property type="component" value="Unassembled WGS sequence"/>
</dbReference>
<gene>
    <name evidence="1" type="ORF">jhhlp_005729</name>
</gene>
<dbReference type="OrthoDB" id="2364174at2759"/>
<dbReference type="EMBL" id="NLAX01000701">
    <property type="protein sequence ID" value="PKS07129.1"/>
    <property type="molecule type" value="Genomic_DNA"/>
</dbReference>
<keyword evidence="2" id="KW-1185">Reference proteome</keyword>
<name>A0A2N3N3X5_9PEZI</name>
<comment type="caution">
    <text evidence="1">The sequence shown here is derived from an EMBL/GenBank/DDBJ whole genome shotgun (WGS) entry which is preliminary data.</text>
</comment>
<dbReference type="InParanoid" id="A0A2N3N3X5"/>